<keyword evidence="1" id="KW-1133">Transmembrane helix</keyword>
<name>A0ABY7BY62_9HYPH</name>
<evidence type="ECO:0000313" key="2">
    <source>
        <dbReference type="EMBL" id="WAP68454.1"/>
    </source>
</evidence>
<dbReference type="RefSeq" id="WP_268880885.1">
    <property type="nucleotide sequence ID" value="NZ_CP114029.1"/>
</dbReference>
<evidence type="ECO:0000313" key="3">
    <source>
        <dbReference type="Proteomes" id="UP001164020"/>
    </source>
</evidence>
<dbReference type="EMBL" id="CP114029">
    <property type="protein sequence ID" value="WAP68454.1"/>
    <property type="molecule type" value="Genomic_DNA"/>
</dbReference>
<proteinExistence type="predicted"/>
<reference evidence="2" key="1">
    <citation type="submission" date="2022-12" db="EMBL/GenBank/DDBJ databases">
        <title>Jiella pelagia sp. nov., isolated from phosphonate enriched culture of Northwest Pacific surface seawater.</title>
        <authorList>
            <person name="Shin D.Y."/>
            <person name="Hwang C.Y."/>
        </authorList>
    </citation>
    <scope>NUCLEOTIDE SEQUENCE</scope>
    <source>
        <strain evidence="2">HL-NP1</strain>
    </source>
</reference>
<keyword evidence="1" id="KW-0812">Transmembrane</keyword>
<dbReference type="Gene3D" id="1.20.5.2700">
    <property type="match status" value="1"/>
</dbReference>
<gene>
    <name evidence="2" type="ORF">OH818_24590</name>
</gene>
<dbReference type="Proteomes" id="UP001164020">
    <property type="component" value="Chromosome"/>
</dbReference>
<keyword evidence="1" id="KW-0472">Membrane</keyword>
<keyword evidence="3" id="KW-1185">Reference proteome</keyword>
<evidence type="ECO:0000256" key="1">
    <source>
        <dbReference type="SAM" id="Phobius"/>
    </source>
</evidence>
<protein>
    <recommendedName>
        <fullName evidence="4">NADH-quinone oxidoreductase subunit L</fullName>
    </recommendedName>
</protein>
<organism evidence="2 3">
    <name type="scientific">Jiella pelagia</name>
    <dbReference type="NCBI Taxonomy" id="2986949"/>
    <lineage>
        <taxon>Bacteria</taxon>
        <taxon>Pseudomonadati</taxon>
        <taxon>Pseudomonadota</taxon>
        <taxon>Alphaproteobacteria</taxon>
        <taxon>Hyphomicrobiales</taxon>
        <taxon>Aurantimonadaceae</taxon>
        <taxon>Jiella</taxon>
    </lineage>
</organism>
<accession>A0ABY7BY62</accession>
<feature type="transmembrane region" description="Helical" evidence="1">
    <location>
        <begin position="83"/>
        <end position="101"/>
    </location>
</feature>
<evidence type="ECO:0008006" key="4">
    <source>
        <dbReference type="Google" id="ProtNLM"/>
    </source>
</evidence>
<sequence length="102" mass="10677">MIDAGVRLIADSGARAARLGGRKDDRVLDRGVTATADAVHWLASASGRTGEWLIDGIADGTALLVGQSGRDARRLQTGMSHHYYALATGGAIIAFLFLLIVS</sequence>